<organism evidence="2 3">
    <name type="scientific">Linnemannia exigua</name>
    <dbReference type="NCBI Taxonomy" id="604196"/>
    <lineage>
        <taxon>Eukaryota</taxon>
        <taxon>Fungi</taxon>
        <taxon>Fungi incertae sedis</taxon>
        <taxon>Mucoromycota</taxon>
        <taxon>Mortierellomycotina</taxon>
        <taxon>Mortierellomycetes</taxon>
        <taxon>Mortierellales</taxon>
        <taxon>Mortierellaceae</taxon>
        <taxon>Linnemannia</taxon>
    </lineage>
</organism>
<keyword evidence="1" id="KW-0472">Membrane</keyword>
<keyword evidence="3" id="KW-1185">Reference proteome</keyword>
<dbReference type="AlphaFoldDB" id="A0AAD4DH83"/>
<feature type="transmembrane region" description="Helical" evidence="1">
    <location>
        <begin position="82"/>
        <end position="102"/>
    </location>
</feature>
<evidence type="ECO:0000313" key="3">
    <source>
        <dbReference type="Proteomes" id="UP001194580"/>
    </source>
</evidence>
<keyword evidence="1" id="KW-1133">Transmembrane helix</keyword>
<dbReference type="Proteomes" id="UP001194580">
    <property type="component" value="Unassembled WGS sequence"/>
</dbReference>
<keyword evidence="1" id="KW-0812">Transmembrane</keyword>
<proteinExistence type="predicted"/>
<feature type="transmembrane region" description="Helical" evidence="1">
    <location>
        <begin position="142"/>
        <end position="160"/>
    </location>
</feature>
<reference evidence="2" key="1">
    <citation type="journal article" date="2020" name="Fungal Divers.">
        <title>Resolving the Mortierellaceae phylogeny through synthesis of multi-gene phylogenetics and phylogenomics.</title>
        <authorList>
            <person name="Vandepol N."/>
            <person name="Liber J."/>
            <person name="Desiro A."/>
            <person name="Na H."/>
            <person name="Kennedy M."/>
            <person name="Barry K."/>
            <person name="Grigoriev I.V."/>
            <person name="Miller A.N."/>
            <person name="O'Donnell K."/>
            <person name="Stajich J.E."/>
            <person name="Bonito G."/>
        </authorList>
    </citation>
    <scope>NUCLEOTIDE SEQUENCE</scope>
    <source>
        <strain evidence="2">NRRL 28262</strain>
    </source>
</reference>
<accession>A0AAD4DH83</accession>
<name>A0AAD4DH83_9FUNG</name>
<evidence type="ECO:0000313" key="2">
    <source>
        <dbReference type="EMBL" id="KAG0278123.1"/>
    </source>
</evidence>
<protein>
    <submittedName>
        <fullName evidence="2">Uncharacterized protein</fullName>
    </submittedName>
</protein>
<sequence>MDQNIIQGAIPLLSSVLGNNTVAGMIAVFNLALNTITASETINKHSPAQDNSFSYQQQQQYRQTTFNQRTNDQDSGEQQQKFASTVMSTLAMVFGTLNSTFASLTQSETPLTTYILVAVLSYIAFRIIYGFVSWIVRSVINLIKMSIIITVVMTLLWFVINVTSPPQECGDNDSGTCGFNAAGQPQNGRAQDPISRGFYYLQSRFQAEYHRQQQFVQNQQHPY</sequence>
<feature type="transmembrane region" description="Helical" evidence="1">
    <location>
        <begin position="114"/>
        <end position="135"/>
    </location>
</feature>
<gene>
    <name evidence="2" type="ORF">BGZ95_004661</name>
</gene>
<evidence type="ECO:0000256" key="1">
    <source>
        <dbReference type="SAM" id="Phobius"/>
    </source>
</evidence>
<comment type="caution">
    <text evidence="2">The sequence shown here is derived from an EMBL/GenBank/DDBJ whole genome shotgun (WGS) entry which is preliminary data.</text>
</comment>
<dbReference type="EMBL" id="JAAAIL010000219">
    <property type="protein sequence ID" value="KAG0278123.1"/>
    <property type="molecule type" value="Genomic_DNA"/>
</dbReference>